<dbReference type="InterPro" id="IPR036291">
    <property type="entry name" value="NAD(P)-bd_dom_sf"/>
</dbReference>
<evidence type="ECO:0000256" key="5">
    <source>
        <dbReference type="ARBA" id="ARBA00023027"/>
    </source>
</evidence>
<dbReference type="PROSITE" id="PS51201">
    <property type="entry name" value="RCK_N"/>
    <property type="match status" value="1"/>
</dbReference>
<reference evidence="9 10" key="1">
    <citation type="submission" date="2008-04" db="EMBL/GenBank/DDBJ databases">
        <title>Complete sequence of chromosome of Natranaerobius thermophilus JW/NM-WN-LF.</title>
        <authorList>
            <consortium name="US DOE Joint Genome Institute"/>
            <person name="Copeland A."/>
            <person name="Lucas S."/>
            <person name="Lapidus A."/>
            <person name="Glavina del Rio T."/>
            <person name="Dalin E."/>
            <person name="Tice H."/>
            <person name="Bruce D."/>
            <person name="Goodwin L."/>
            <person name="Pitluck S."/>
            <person name="Chertkov O."/>
            <person name="Brettin T."/>
            <person name="Detter J.C."/>
            <person name="Han C."/>
            <person name="Kuske C.R."/>
            <person name="Schmutz J."/>
            <person name="Larimer F."/>
            <person name="Land M."/>
            <person name="Hauser L."/>
            <person name="Kyrpides N."/>
            <person name="Lykidis A."/>
            <person name="Mesbah N.M."/>
            <person name="Wiegel J."/>
        </authorList>
    </citation>
    <scope>NUCLEOTIDE SEQUENCE [LARGE SCALE GENOMIC DNA]</scope>
    <source>
        <strain evidence="10">ATCC BAA-1301 / DSM 18059 / JW/NM-WN-LF</strain>
    </source>
</reference>
<evidence type="ECO:0000259" key="7">
    <source>
        <dbReference type="PROSITE" id="PS51201"/>
    </source>
</evidence>
<dbReference type="SUPFAM" id="SSF51735">
    <property type="entry name" value="NAD(P)-binding Rossmann-fold domains"/>
    <property type="match status" value="2"/>
</dbReference>
<evidence type="ECO:0000313" key="9">
    <source>
        <dbReference type="EMBL" id="ACB84475.1"/>
    </source>
</evidence>
<evidence type="ECO:0000256" key="1">
    <source>
        <dbReference type="ARBA" id="ARBA00017378"/>
    </source>
</evidence>
<evidence type="ECO:0000256" key="6">
    <source>
        <dbReference type="ARBA" id="ARBA00023065"/>
    </source>
</evidence>
<evidence type="ECO:0000256" key="3">
    <source>
        <dbReference type="ARBA" id="ARBA00022538"/>
    </source>
</evidence>
<dbReference type="HOGENOM" id="CLU_046525_0_2_9"/>
<gene>
    <name evidence="9" type="ordered locus">Nther_0890</name>
</gene>
<keyword evidence="5" id="KW-0520">NAD</keyword>
<keyword evidence="10" id="KW-1185">Reference proteome</keyword>
<organism evidence="9 10">
    <name type="scientific">Natranaerobius thermophilus (strain ATCC BAA-1301 / DSM 18059 / JW/NM-WN-LF)</name>
    <dbReference type="NCBI Taxonomy" id="457570"/>
    <lineage>
        <taxon>Bacteria</taxon>
        <taxon>Bacillati</taxon>
        <taxon>Bacillota</taxon>
        <taxon>Clostridia</taxon>
        <taxon>Natranaerobiales</taxon>
        <taxon>Natranaerobiaceae</taxon>
        <taxon>Natranaerobius</taxon>
    </lineage>
</organism>
<dbReference type="PRINTS" id="PR00335">
    <property type="entry name" value="KUPTAKETRKA"/>
</dbReference>
<evidence type="ECO:0000313" key="10">
    <source>
        <dbReference type="Proteomes" id="UP000001683"/>
    </source>
</evidence>
<name>B2A8A9_NATTJ</name>
<dbReference type="RefSeq" id="WP_012447353.1">
    <property type="nucleotide sequence ID" value="NC_010718.1"/>
</dbReference>
<keyword evidence="4" id="KW-0630">Potassium</keyword>
<feature type="domain" description="RCK N-terminal" evidence="7">
    <location>
        <begin position="1"/>
        <end position="124"/>
    </location>
</feature>
<dbReference type="InParanoid" id="B2A8A9"/>
<dbReference type="GO" id="GO:0005886">
    <property type="term" value="C:plasma membrane"/>
    <property type="evidence" value="ECO:0007669"/>
    <property type="project" value="InterPro"/>
</dbReference>
<dbReference type="KEGG" id="nth:Nther_0890"/>
<dbReference type="InterPro" id="IPR036721">
    <property type="entry name" value="RCK_C_sf"/>
</dbReference>
<dbReference type="Pfam" id="PF02080">
    <property type="entry name" value="TrkA_C"/>
    <property type="match status" value="2"/>
</dbReference>
<dbReference type="Proteomes" id="UP000001683">
    <property type="component" value="Chromosome"/>
</dbReference>
<feature type="domain" description="RCK C-terminal" evidence="8">
    <location>
        <begin position="144"/>
        <end position="226"/>
    </location>
</feature>
<dbReference type="InterPro" id="IPR006037">
    <property type="entry name" value="RCK_C"/>
</dbReference>
<dbReference type="Gene3D" id="3.40.50.720">
    <property type="entry name" value="NAD(P)-binding Rossmann-like Domain"/>
    <property type="match status" value="2"/>
</dbReference>
<dbReference type="GO" id="GO:0015079">
    <property type="term" value="F:potassium ion transmembrane transporter activity"/>
    <property type="evidence" value="ECO:0007669"/>
    <property type="project" value="InterPro"/>
</dbReference>
<evidence type="ECO:0000259" key="8">
    <source>
        <dbReference type="PROSITE" id="PS51202"/>
    </source>
</evidence>
<keyword evidence="6" id="KW-0406">Ion transport</keyword>
<protein>
    <recommendedName>
        <fullName evidence="1">Trk system potassium uptake protein TrkA</fullName>
    </recommendedName>
</protein>
<evidence type="ECO:0000256" key="2">
    <source>
        <dbReference type="ARBA" id="ARBA00022448"/>
    </source>
</evidence>
<dbReference type="PROSITE" id="PS51202">
    <property type="entry name" value="RCK_C"/>
    <property type="match status" value="2"/>
</dbReference>
<accession>B2A8A9</accession>
<dbReference type="STRING" id="457570.Nther_0890"/>
<feature type="domain" description="RCK C-terminal" evidence="8">
    <location>
        <begin position="366"/>
        <end position="446"/>
    </location>
</feature>
<evidence type="ECO:0000256" key="4">
    <source>
        <dbReference type="ARBA" id="ARBA00022958"/>
    </source>
</evidence>
<sequence>MLVTIIGGSQVGKKLAKMLIKRKHKVTLIEENKQTAEQLKKELDTLIINGSGANIEDLKKANVDKAKMIIALTENDTVNIVSCMLAKQLGEPFTISQVASLENITEKASNKKVPEQYLGIDYLISPQQSVISEIVEYIHFPHASDIHYFGKGKSLLLGIRVTEQSEVINNSLKNIDLPEDSQIIGIESKDCSFKLAFDDEKVSPGDIIYLVGSPDSIKKANIKITNKEVENQRIIIIGGKKMGYNLVRELEEHSKHHDFMIKVIEREHKQCEVLKRNLHESIVLESNYFNQEEILEANIVITVTGDDKTNIINSTIANQNGIDTISEITNIQYEPIYKAVGIESTVNPSLTTASQIMKFLRDMDIETMSIFQNGEAVGTEIVLSEDSSVINKQVSDLKLPSKIKIGAVIREEDMFIPNENSVLKEDDRLVIFTPLNDQNSVKKYLE</sequence>
<dbReference type="InterPro" id="IPR006036">
    <property type="entry name" value="K_uptake_TrkA"/>
</dbReference>
<dbReference type="InterPro" id="IPR050721">
    <property type="entry name" value="Trk_Ktr_HKT_K-transport"/>
</dbReference>
<keyword evidence="3" id="KW-0633">Potassium transport</keyword>
<dbReference type="PANTHER" id="PTHR43833">
    <property type="entry name" value="POTASSIUM CHANNEL PROTEIN 2-RELATED-RELATED"/>
    <property type="match status" value="1"/>
</dbReference>
<dbReference type="AlphaFoldDB" id="B2A8A9"/>
<dbReference type="InterPro" id="IPR003148">
    <property type="entry name" value="RCK_N"/>
</dbReference>
<reference evidence="9 10" key="2">
    <citation type="journal article" date="2011" name="J. Bacteriol.">
        <title>Complete genome sequence of the anaerobic, halophilic alkalithermophile Natranaerobius thermophilus JW/NM-WN-LF.</title>
        <authorList>
            <person name="Zhao B."/>
            <person name="Mesbah N.M."/>
            <person name="Dalin E."/>
            <person name="Goodwin L."/>
            <person name="Nolan M."/>
            <person name="Pitluck S."/>
            <person name="Chertkov O."/>
            <person name="Brettin T.S."/>
            <person name="Han J."/>
            <person name="Larimer F.W."/>
            <person name="Land M.L."/>
            <person name="Hauser L."/>
            <person name="Kyrpides N."/>
            <person name="Wiegel J."/>
        </authorList>
    </citation>
    <scope>NUCLEOTIDE SEQUENCE [LARGE SCALE GENOMIC DNA]</scope>
    <source>
        <strain evidence="10">ATCC BAA-1301 / DSM 18059 / JW/NM-WN-LF</strain>
    </source>
</reference>
<dbReference type="SUPFAM" id="SSF116726">
    <property type="entry name" value="TrkA C-terminal domain-like"/>
    <property type="match status" value="2"/>
</dbReference>
<proteinExistence type="predicted"/>
<dbReference type="NCBIfam" id="NF007039">
    <property type="entry name" value="PRK09496.3-2"/>
    <property type="match status" value="1"/>
</dbReference>
<dbReference type="eggNOG" id="COG0569">
    <property type="taxonomic scope" value="Bacteria"/>
</dbReference>
<dbReference type="PANTHER" id="PTHR43833:SF5">
    <property type="entry name" value="TRK SYSTEM POTASSIUM UPTAKE PROTEIN TRKA"/>
    <property type="match status" value="1"/>
</dbReference>
<dbReference type="Pfam" id="PF02254">
    <property type="entry name" value="TrkA_N"/>
    <property type="match status" value="2"/>
</dbReference>
<keyword evidence="2" id="KW-0813">Transport</keyword>
<dbReference type="OrthoDB" id="9775180at2"/>
<dbReference type="Gene3D" id="3.30.70.1450">
    <property type="entry name" value="Regulator of K+ conductance, C-terminal domain"/>
    <property type="match status" value="2"/>
</dbReference>
<dbReference type="EMBL" id="CP001034">
    <property type="protein sequence ID" value="ACB84475.1"/>
    <property type="molecule type" value="Genomic_DNA"/>
</dbReference>